<dbReference type="EMBL" id="FNQC01000021">
    <property type="protein sequence ID" value="SDZ53692.1"/>
    <property type="molecule type" value="Genomic_DNA"/>
</dbReference>
<accession>A0A1H3TU56</accession>
<sequence>MQESWKFDTSGSEKIDDLKGTITETLSKNVLEMGIFLSYYYKKEGAVVENVKQVGNIELTDSLKGKLTVGFDLIYFNACLNINEQGKEKMDIEFEFDKAIRELKLIGPYWPERGMDEI</sequence>
<reference evidence="1 2" key="1">
    <citation type="submission" date="2016-10" db="EMBL/GenBank/DDBJ databases">
        <authorList>
            <person name="Varghese N."/>
            <person name="Submissions S."/>
        </authorList>
    </citation>
    <scope>NUCLEOTIDE SEQUENCE [LARGE SCALE GENOMIC DNA]</scope>
    <source>
        <strain evidence="1 2">DSM 17997</strain>
    </source>
</reference>
<dbReference type="Proteomes" id="UP000199663">
    <property type="component" value="Unassembled WGS sequence"/>
</dbReference>
<organism evidence="1 2">
    <name type="scientific">Rhodonellum ikkaensis</name>
    <dbReference type="NCBI Taxonomy" id="336829"/>
    <lineage>
        <taxon>Bacteria</taxon>
        <taxon>Pseudomonadati</taxon>
        <taxon>Bacteroidota</taxon>
        <taxon>Cytophagia</taxon>
        <taxon>Cytophagales</taxon>
        <taxon>Cytophagaceae</taxon>
        <taxon>Rhodonellum</taxon>
    </lineage>
</organism>
<evidence type="ECO:0000313" key="1">
    <source>
        <dbReference type="EMBL" id="SDZ53692.1"/>
    </source>
</evidence>
<keyword evidence="2" id="KW-1185">Reference proteome</keyword>
<dbReference type="RefSeq" id="WP_019600293.1">
    <property type="nucleotide sequence ID" value="NZ_FNQC01000021.1"/>
</dbReference>
<protein>
    <submittedName>
        <fullName evidence="1">Uncharacterized protein</fullName>
    </submittedName>
</protein>
<evidence type="ECO:0000313" key="2">
    <source>
        <dbReference type="Proteomes" id="UP000199663"/>
    </source>
</evidence>
<comment type="caution">
    <text evidence="1">The sequence shown here is derived from an EMBL/GenBank/DDBJ whole genome shotgun (WGS) entry which is preliminary data.</text>
</comment>
<name>A0A1H3TU56_9BACT</name>
<proteinExistence type="predicted"/>
<gene>
    <name evidence="1" type="ORF">SAMN05444412_12156</name>
</gene>